<dbReference type="Pfam" id="PF07238">
    <property type="entry name" value="PilZ"/>
    <property type="match status" value="1"/>
</dbReference>
<protein>
    <recommendedName>
        <fullName evidence="2">cellulose synthase (UDP-forming)</fullName>
        <ecNumber evidence="2">2.4.1.12</ecNumber>
    </recommendedName>
</protein>
<reference evidence="16 17" key="1">
    <citation type="submission" date="2020-02" db="EMBL/GenBank/DDBJ databases">
        <title>Bacillus aquiflavi sp. nov., isolated from yellow water of strong flavor Chinese baijiu in Yibin region of China.</title>
        <authorList>
            <person name="Xie J."/>
        </authorList>
    </citation>
    <scope>NUCLEOTIDE SEQUENCE [LARGE SCALE GENOMIC DNA]</scope>
    <source>
        <strain evidence="16 17">SA4</strain>
    </source>
</reference>
<evidence type="ECO:0000259" key="14">
    <source>
        <dbReference type="Pfam" id="PF07238"/>
    </source>
</evidence>
<evidence type="ECO:0000256" key="9">
    <source>
        <dbReference type="ARBA" id="ARBA00022989"/>
    </source>
</evidence>
<dbReference type="InterPro" id="IPR050321">
    <property type="entry name" value="Glycosyltr_2/OpgH_subfam"/>
</dbReference>
<dbReference type="Proteomes" id="UP000481043">
    <property type="component" value="Unassembled WGS sequence"/>
</dbReference>
<dbReference type="PANTHER" id="PTHR43867:SF2">
    <property type="entry name" value="CELLULOSE SYNTHASE CATALYTIC SUBUNIT A [UDP-FORMING]"/>
    <property type="match status" value="1"/>
</dbReference>
<feature type="transmembrane region" description="Helical" evidence="13">
    <location>
        <begin position="473"/>
        <end position="493"/>
    </location>
</feature>
<evidence type="ECO:0000256" key="13">
    <source>
        <dbReference type="SAM" id="Phobius"/>
    </source>
</evidence>
<dbReference type="Gene3D" id="2.40.10.220">
    <property type="entry name" value="predicted glycosyltransferase like domains"/>
    <property type="match status" value="1"/>
</dbReference>
<name>A0A6M0QA19_9BACI</name>
<keyword evidence="8" id="KW-0135">Cellulose biosynthesis</keyword>
<evidence type="ECO:0000256" key="1">
    <source>
        <dbReference type="ARBA" id="ARBA00004429"/>
    </source>
</evidence>
<evidence type="ECO:0000256" key="5">
    <source>
        <dbReference type="ARBA" id="ARBA00022676"/>
    </source>
</evidence>
<evidence type="ECO:0000256" key="4">
    <source>
        <dbReference type="ARBA" id="ARBA00022519"/>
    </source>
</evidence>
<feature type="domain" description="PilZ" evidence="14">
    <location>
        <begin position="527"/>
        <end position="624"/>
    </location>
</feature>
<dbReference type="GO" id="GO:0030244">
    <property type="term" value="P:cellulose biosynthetic process"/>
    <property type="evidence" value="ECO:0007669"/>
    <property type="project" value="UniProtKB-KW"/>
</dbReference>
<organism evidence="16 17">
    <name type="scientific">Bacillus mesophilus</name>
    <dbReference type="NCBI Taxonomy" id="1808955"/>
    <lineage>
        <taxon>Bacteria</taxon>
        <taxon>Bacillati</taxon>
        <taxon>Bacillota</taxon>
        <taxon>Bacilli</taxon>
        <taxon>Bacillales</taxon>
        <taxon>Bacillaceae</taxon>
        <taxon>Bacillus</taxon>
    </lineage>
</organism>
<keyword evidence="10 13" id="KW-0472">Membrane</keyword>
<comment type="catalytic activity">
    <reaction evidence="11">
        <text>[(1-&gt;4)-beta-D-glucosyl](n) + UDP-alpha-D-glucose = [(1-&gt;4)-beta-D-glucosyl](n+1) + UDP + H(+)</text>
        <dbReference type="Rhea" id="RHEA:19929"/>
        <dbReference type="Rhea" id="RHEA-COMP:10033"/>
        <dbReference type="Rhea" id="RHEA-COMP:10034"/>
        <dbReference type="ChEBI" id="CHEBI:15378"/>
        <dbReference type="ChEBI" id="CHEBI:18246"/>
        <dbReference type="ChEBI" id="CHEBI:58223"/>
        <dbReference type="ChEBI" id="CHEBI:58885"/>
        <dbReference type="EC" id="2.4.1.12"/>
    </reaction>
</comment>
<feature type="transmembrane region" description="Helical" evidence="13">
    <location>
        <begin position="32"/>
        <end position="50"/>
    </location>
</feature>
<dbReference type="EC" id="2.4.1.12" evidence="2"/>
<dbReference type="InterPro" id="IPR029044">
    <property type="entry name" value="Nucleotide-diphossugar_trans"/>
</dbReference>
<evidence type="ECO:0000313" key="17">
    <source>
        <dbReference type="Proteomes" id="UP000481043"/>
    </source>
</evidence>
<accession>A0A6M0QA19</accession>
<feature type="compositionally biased region" description="Polar residues" evidence="12">
    <location>
        <begin position="8"/>
        <end position="19"/>
    </location>
</feature>
<comment type="caution">
    <text evidence="16">The sequence shown here is derived from an EMBL/GenBank/DDBJ whole genome shotgun (WGS) entry which is preliminary data.</text>
</comment>
<keyword evidence="5" id="KW-0328">Glycosyltransferase</keyword>
<dbReference type="InterPro" id="IPR003919">
    <property type="entry name" value="Cell_synth_A"/>
</dbReference>
<dbReference type="GO" id="GO:0016760">
    <property type="term" value="F:cellulose synthase (UDP-forming) activity"/>
    <property type="evidence" value="ECO:0007669"/>
    <property type="project" value="UniProtKB-EC"/>
</dbReference>
<keyword evidence="4" id="KW-0997">Cell inner membrane</keyword>
<dbReference type="EMBL" id="JAAIWM010000003">
    <property type="protein sequence ID" value="NEY72360.1"/>
    <property type="molecule type" value="Genomic_DNA"/>
</dbReference>
<dbReference type="Gene3D" id="3.90.550.10">
    <property type="entry name" value="Spore Coat Polysaccharide Biosynthesis Protein SpsA, Chain A"/>
    <property type="match status" value="1"/>
</dbReference>
<comment type="subcellular location">
    <subcellularLocation>
        <location evidence="1">Cell inner membrane</location>
        <topology evidence="1">Multi-pass membrane protein</topology>
    </subcellularLocation>
</comment>
<proteinExistence type="predicted"/>
<dbReference type="InterPro" id="IPR009875">
    <property type="entry name" value="PilZ_domain"/>
</dbReference>
<dbReference type="GO" id="GO:0035438">
    <property type="term" value="F:cyclic-di-GMP binding"/>
    <property type="evidence" value="ECO:0007669"/>
    <property type="project" value="InterPro"/>
</dbReference>
<evidence type="ECO:0000259" key="15">
    <source>
        <dbReference type="Pfam" id="PF13632"/>
    </source>
</evidence>
<dbReference type="SUPFAM" id="SSF53448">
    <property type="entry name" value="Nucleotide-diphospho-sugar transferases"/>
    <property type="match status" value="1"/>
</dbReference>
<keyword evidence="3" id="KW-1003">Cell membrane</keyword>
<feature type="region of interest" description="Disordered" evidence="12">
    <location>
        <begin position="1"/>
        <end position="22"/>
    </location>
</feature>
<dbReference type="PANTHER" id="PTHR43867">
    <property type="entry name" value="CELLULOSE SYNTHASE CATALYTIC SUBUNIT A [UDP-FORMING]"/>
    <property type="match status" value="1"/>
</dbReference>
<gene>
    <name evidence="16" type="ORF">G4D63_11545</name>
</gene>
<keyword evidence="9 13" id="KW-1133">Transmembrane helix</keyword>
<sequence>MTDKTRSKVPTTNDKSGNTQERRTKQLLSNRTLYICTFITATIYLIWRIFFTIPIGFGTVALVFGLTLLIVEIIGMLESIEHYSSMSNVYIPQLPRPPVDWYPDVDVFISTYNEPVELLRKTINGCKKMDYVDKSKVHIYICDDGNRPEMKALAEKMGVGYLARKEHVDAKAGNLNHALKNSHSPLIATFDADMIPMHTFLTACVPYFYTNDGSTQIGFIQSPQSFYNPDLFQHNLFSESRIPDEQDYFYRDVQISRNKTNSVIYGGTNTLLSRKALEDVGGFCTGVITEDFATGILIQNKGYTCFAIDQPHAIGQAPYDLKSLIKQRIRWARGCIQTGRKVKLLSLKGLSVAQKISYCSSILYWYSPVKRLVYITAPIMFTVFNVIVVRCTLWEVLLFWLPMYLFQNATLERLSKGIRNTRWTNVYETILFPPLLPQVLLETIGVKKHTFSVTQKDGTPSDKRYGFLQALPHLVLALLSFIGLAKAIGWIFTTGSLTYIVLIFWLIINLYTLTMSIFFMLGRPILRGAERFQATLECTMLWKERKIVTKTLDISETGISVLLNYPSFIPEDELISVTLKTERYSCLFKGKIINVSKLNEDWKYAINIQEISDEERDSLYSIVYDRQPSLPTKLDSNISVFDDLAINLSKRINRHNGYNRKLARIEVNQLLPTKDCGEIKLIDFNYEYVLVEMKNEKIKEALTIILTNDLYLNCQLEKVEPAPEGSNATKSLYLFKVLNRDEIGTDDRLIAVIMNWISKSREVKRPSHTHLKDLYSESPDEFNERKYIS</sequence>
<evidence type="ECO:0000256" key="11">
    <source>
        <dbReference type="ARBA" id="ARBA00048682"/>
    </source>
</evidence>
<dbReference type="CDD" id="cd06421">
    <property type="entry name" value="CESA_CelA_like"/>
    <property type="match status" value="1"/>
</dbReference>
<evidence type="ECO:0000256" key="8">
    <source>
        <dbReference type="ARBA" id="ARBA00022916"/>
    </source>
</evidence>
<feature type="transmembrane region" description="Helical" evidence="13">
    <location>
        <begin position="499"/>
        <end position="521"/>
    </location>
</feature>
<keyword evidence="7 13" id="KW-0812">Transmembrane</keyword>
<evidence type="ECO:0000256" key="6">
    <source>
        <dbReference type="ARBA" id="ARBA00022679"/>
    </source>
</evidence>
<feature type="transmembrane region" description="Helical" evidence="13">
    <location>
        <begin position="379"/>
        <end position="406"/>
    </location>
</feature>
<evidence type="ECO:0000256" key="3">
    <source>
        <dbReference type="ARBA" id="ARBA00022475"/>
    </source>
</evidence>
<keyword evidence="17" id="KW-1185">Reference proteome</keyword>
<dbReference type="AlphaFoldDB" id="A0A6M0QA19"/>
<dbReference type="GO" id="GO:0005886">
    <property type="term" value="C:plasma membrane"/>
    <property type="evidence" value="ECO:0007669"/>
    <property type="project" value="UniProtKB-SubCell"/>
</dbReference>
<evidence type="ECO:0000313" key="16">
    <source>
        <dbReference type="EMBL" id="NEY72360.1"/>
    </source>
</evidence>
<evidence type="ECO:0000256" key="7">
    <source>
        <dbReference type="ARBA" id="ARBA00022692"/>
    </source>
</evidence>
<keyword evidence="6 16" id="KW-0808">Transferase</keyword>
<evidence type="ECO:0000256" key="2">
    <source>
        <dbReference type="ARBA" id="ARBA00012539"/>
    </source>
</evidence>
<dbReference type="Pfam" id="PF13632">
    <property type="entry name" value="Glyco_trans_2_3"/>
    <property type="match status" value="1"/>
</dbReference>
<dbReference type="InterPro" id="IPR001173">
    <property type="entry name" value="Glyco_trans_2-like"/>
</dbReference>
<evidence type="ECO:0000256" key="12">
    <source>
        <dbReference type="SAM" id="MobiDB-lite"/>
    </source>
</evidence>
<evidence type="ECO:0000256" key="10">
    <source>
        <dbReference type="ARBA" id="ARBA00023136"/>
    </source>
</evidence>
<dbReference type="RefSeq" id="WP_163179807.1">
    <property type="nucleotide sequence ID" value="NZ_JAAIWM010000003.1"/>
</dbReference>
<dbReference type="GO" id="GO:0006011">
    <property type="term" value="P:UDP-alpha-D-glucose metabolic process"/>
    <property type="evidence" value="ECO:0007669"/>
    <property type="project" value="InterPro"/>
</dbReference>
<dbReference type="PRINTS" id="PR01439">
    <property type="entry name" value="CELLSNTHASEA"/>
</dbReference>
<feature type="transmembrane region" description="Helical" evidence="13">
    <location>
        <begin position="56"/>
        <end position="77"/>
    </location>
</feature>
<feature type="domain" description="Glycosyltransferase 2-like" evidence="15">
    <location>
        <begin position="187"/>
        <end position="401"/>
    </location>
</feature>